<organism evidence="2 3">
    <name type="scientific">Gossypium gossypioides</name>
    <name type="common">Mexican cotton</name>
    <name type="synonym">Selera gossypioides</name>
    <dbReference type="NCBI Taxonomy" id="34282"/>
    <lineage>
        <taxon>Eukaryota</taxon>
        <taxon>Viridiplantae</taxon>
        <taxon>Streptophyta</taxon>
        <taxon>Embryophyta</taxon>
        <taxon>Tracheophyta</taxon>
        <taxon>Spermatophyta</taxon>
        <taxon>Magnoliopsida</taxon>
        <taxon>eudicotyledons</taxon>
        <taxon>Gunneridae</taxon>
        <taxon>Pentapetalae</taxon>
        <taxon>rosids</taxon>
        <taxon>malvids</taxon>
        <taxon>Malvales</taxon>
        <taxon>Malvaceae</taxon>
        <taxon>Malvoideae</taxon>
        <taxon>Gossypium</taxon>
    </lineage>
</organism>
<comment type="caution">
    <text evidence="2">The sequence shown here is derived from an EMBL/GenBank/DDBJ whole genome shotgun (WGS) entry which is preliminary data.</text>
</comment>
<gene>
    <name evidence="2" type="ORF">Gogos_007831</name>
</gene>
<dbReference type="Proteomes" id="UP000593579">
    <property type="component" value="Unassembled WGS sequence"/>
</dbReference>
<proteinExistence type="predicted"/>
<name>A0A7J9C9W0_GOSGO</name>
<evidence type="ECO:0000256" key="1">
    <source>
        <dbReference type="SAM" id="MobiDB-lite"/>
    </source>
</evidence>
<dbReference type="AlphaFoldDB" id="A0A7J9C9W0"/>
<sequence length="88" mass="9772">MEATLLLQNSGLPRQTSETNFLFSTVVPMNGSLIQFPHVALDPVYLPFGHDYGGGYDREMMGRPGYPEERPHGWYSGRSSGGYQGCPF</sequence>
<feature type="compositionally biased region" description="Gly residues" evidence="1">
    <location>
        <begin position="79"/>
        <end position="88"/>
    </location>
</feature>
<feature type="region of interest" description="Disordered" evidence="1">
    <location>
        <begin position="69"/>
        <end position="88"/>
    </location>
</feature>
<evidence type="ECO:0000313" key="3">
    <source>
        <dbReference type="Proteomes" id="UP000593579"/>
    </source>
</evidence>
<protein>
    <submittedName>
        <fullName evidence="2">Uncharacterized protein</fullName>
    </submittedName>
</protein>
<reference evidence="2 3" key="1">
    <citation type="journal article" date="2019" name="Genome Biol. Evol.">
        <title>Insights into the evolution of the New World diploid cottons (Gossypium, subgenus Houzingenia) based on genome sequencing.</title>
        <authorList>
            <person name="Grover C.E."/>
            <person name="Arick M.A. 2nd"/>
            <person name="Thrash A."/>
            <person name="Conover J.L."/>
            <person name="Sanders W.S."/>
            <person name="Peterson D.G."/>
            <person name="Frelichowski J.E."/>
            <person name="Scheffler J.A."/>
            <person name="Scheffler B.E."/>
            <person name="Wendel J.F."/>
        </authorList>
    </citation>
    <scope>NUCLEOTIDE SEQUENCE [LARGE SCALE GENOMIC DNA]</scope>
    <source>
        <strain evidence="2">5</strain>
        <tissue evidence="2">Leaf</tissue>
    </source>
</reference>
<dbReference type="EMBL" id="JABEZY010000009">
    <property type="protein sequence ID" value="MBA0745251.1"/>
    <property type="molecule type" value="Genomic_DNA"/>
</dbReference>
<keyword evidence="3" id="KW-1185">Reference proteome</keyword>
<evidence type="ECO:0000313" key="2">
    <source>
        <dbReference type="EMBL" id="MBA0745251.1"/>
    </source>
</evidence>
<dbReference type="OrthoDB" id="342064at2759"/>
<accession>A0A7J9C9W0</accession>